<organism evidence="6 7">
    <name type="scientific">Tagetes erecta</name>
    <name type="common">African marigold</name>
    <dbReference type="NCBI Taxonomy" id="13708"/>
    <lineage>
        <taxon>Eukaryota</taxon>
        <taxon>Viridiplantae</taxon>
        <taxon>Streptophyta</taxon>
        <taxon>Embryophyta</taxon>
        <taxon>Tracheophyta</taxon>
        <taxon>Spermatophyta</taxon>
        <taxon>Magnoliopsida</taxon>
        <taxon>eudicotyledons</taxon>
        <taxon>Gunneridae</taxon>
        <taxon>Pentapetalae</taxon>
        <taxon>asterids</taxon>
        <taxon>campanulids</taxon>
        <taxon>Asterales</taxon>
        <taxon>Asteraceae</taxon>
        <taxon>Asteroideae</taxon>
        <taxon>Heliantheae alliance</taxon>
        <taxon>Tageteae</taxon>
        <taxon>Tagetes</taxon>
    </lineage>
</organism>
<dbReference type="Pfam" id="PF24300">
    <property type="entry name" value="KWL1"/>
    <property type="match status" value="1"/>
</dbReference>
<accession>A0AAD8KC96</accession>
<proteinExistence type="inferred from homology"/>
<evidence type="ECO:0000313" key="6">
    <source>
        <dbReference type="EMBL" id="KAK1418701.1"/>
    </source>
</evidence>
<dbReference type="CDD" id="cd22270">
    <property type="entry name" value="DPBB_kiwellin-like"/>
    <property type="match status" value="1"/>
</dbReference>
<feature type="chain" id="PRO_5042241553" description="Ripening-related protein 1" evidence="5">
    <location>
        <begin position="25"/>
        <end position="184"/>
    </location>
</feature>
<gene>
    <name evidence="6" type="ORF">QVD17_27847</name>
</gene>
<evidence type="ECO:0000256" key="3">
    <source>
        <dbReference type="ARBA" id="ARBA00022525"/>
    </source>
</evidence>
<feature type="signal peptide" evidence="5">
    <location>
        <begin position="1"/>
        <end position="24"/>
    </location>
</feature>
<evidence type="ECO:0000256" key="1">
    <source>
        <dbReference type="ARBA" id="ARBA00004613"/>
    </source>
</evidence>
<sequence length="184" mass="20119">MKQSTIFLVLFSLLIALFISRIDAQSCKPSGKLRGKKPPHGKCVNDPDCCKPGKLYDTYTCSPRVTKQTKAIMTINSFKKGGDGGAPSECDNKYHSDNTPIVALSTGWYNKGQRCLKFINIHYKGKSIKAKVVDECDSTLGCDADHGFQPPCPNNVVDGSKAVWEALGVPKSEWGETEVTWSDA</sequence>
<dbReference type="Gene3D" id="2.40.40.10">
    <property type="entry name" value="RlpA-like domain"/>
    <property type="match status" value="1"/>
</dbReference>
<comment type="caution">
    <text evidence="6">The sequence shown here is derived from an EMBL/GenBank/DDBJ whole genome shotgun (WGS) entry which is preliminary data.</text>
</comment>
<protein>
    <recommendedName>
        <fullName evidence="8">Ripening-related protein 1</fullName>
    </recommendedName>
</protein>
<dbReference type="EMBL" id="JAUHHV010000007">
    <property type="protein sequence ID" value="KAK1418701.1"/>
    <property type="molecule type" value="Genomic_DNA"/>
</dbReference>
<evidence type="ECO:0008006" key="8">
    <source>
        <dbReference type="Google" id="ProtNLM"/>
    </source>
</evidence>
<dbReference type="GO" id="GO:0005576">
    <property type="term" value="C:extracellular region"/>
    <property type="evidence" value="ECO:0007669"/>
    <property type="project" value="UniProtKB-SubCell"/>
</dbReference>
<reference evidence="6" key="1">
    <citation type="journal article" date="2023" name="bioRxiv">
        <title>Improved chromosome-level genome assembly for marigold (Tagetes erecta).</title>
        <authorList>
            <person name="Jiang F."/>
            <person name="Yuan L."/>
            <person name="Wang S."/>
            <person name="Wang H."/>
            <person name="Xu D."/>
            <person name="Wang A."/>
            <person name="Fan W."/>
        </authorList>
    </citation>
    <scope>NUCLEOTIDE SEQUENCE</scope>
    <source>
        <strain evidence="6">WSJ</strain>
        <tissue evidence="6">Leaf</tissue>
    </source>
</reference>
<dbReference type="InterPro" id="IPR039271">
    <property type="entry name" value="Kiwellin-like"/>
</dbReference>
<dbReference type="AlphaFoldDB" id="A0AAD8KC96"/>
<dbReference type="PANTHER" id="PTHR33191">
    <property type="entry name" value="RIPENING-RELATED PROTEIN 2-RELATED"/>
    <property type="match status" value="1"/>
</dbReference>
<keyword evidence="7" id="KW-1185">Reference proteome</keyword>
<evidence type="ECO:0000256" key="2">
    <source>
        <dbReference type="ARBA" id="ARBA00005592"/>
    </source>
</evidence>
<keyword evidence="3" id="KW-0964">Secreted</keyword>
<dbReference type="InterPro" id="IPR036908">
    <property type="entry name" value="RlpA-like_sf"/>
</dbReference>
<dbReference type="Proteomes" id="UP001229421">
    <property type="component" value="Unassembled WGS sequence"/>
</dbReference>
<evidence type="ECO:0000256" key="4">
    <source>
        <dbReference type="ARBA" id="ARBA00022729"/>
    </source>
</evidence>
<dbReference type="SUPFAM" id="SSF50685">
    <property type="entry name" value="Barwin-like endoglucanases"/>
    <property type="match status" value="1"/>
</dbReference>
<evidence type="ECO:0000313" key="7">
    <source>
        <dbReference type="Proteomes" id="UP001229421"/>
    </source>
</evidence>
<comment type="similarity">
    <text evidence="2">Belongs to the kiwellin family.</text>
</comment>
<comment type="subcellular location">
    <subcellularLocation>
        <location evidence="1">Secreted</location>
    </subcellularLocation>
</comment>
<evidence type="ECO:0000256" key="5">
    <source>
        <dbReference type="SAM" id="SignalP"/>
    </source>
</evidence>
<dbReference type="PANTHER" id="PTHR33191:SF77">
    <property type="entry name" value="RIPENING-RELATED PROTEIN 1"/>
    <property type="match status" value="1"/>
</dbReference>
<keyword evidence="4 5" id="KW-0732">Signal</keyword>
<name>A0AAD8KC96_TARER</name>